<evidence type="ECO:0008006" key="6">
    <source>
        <dbReference type="Google" id="ProtNLM"/>
    </source>
</evidence>
<dbReference type="InterPro" id="IPR023397">
    <property type="entry name" value="SAM-dep_MeTrfase_MraW_recog"/>
</dbReference>
<dbReference type="PANTHER" id="PTHR11265:SF0">
    <property type="entry name" value="12S RRNA N4-METHYLCYTIDINE METHYLTRANSFERASE"/>
    <property type="match status" value="1"/>
</dbReference>
<comment type="caution">
    <text evidence="5">The sequence shown here is derived from an EMBL/GenBank/DDBJ whole genome shotgun (WGS) entry which is preliminary data.</text>
</comment>
<feature type="non-terminal residue" evidence="5">
    <location>
        <position position="230"/>
    </location>
</feature>
<dbReference type="SUPFAM" id="SSF81799">
    <property type="entry name" value="Putative methyltransferase TM0872, insert domain"/>
    <property type="match status" value="1"/>
</dbReference>
<comment type="similarity">
    <text evidence="1">Belongs to the methyltransferase superfamily. RsmH family.</text>
</comment>
<accession>X1HFS8</accession>
<dbReference type="InterPro" id="IPR029063">
    <property type="entry name" value="SAM-dependent_MTases_sf"/>
</dbReference>
<dbReference type="InterPro" id="IPR002903">
    <property type="entry name" value="RsmH"/>
</dbReference>
<feature type="non-terminal residue" evidence="5">
    <location>
        <position position="1"/>
    </location>
</feature>
<keyword evidence="3" id="KW-0808">Transferase</keyword>
<evidence type="ECO:0000256" key="2">
    <source>
        <dbReference type="ARBA" id="ARBA00022603"/>
    </source>
</evidence>
<dbReference type="GO" id="GO:0070475">
    <property type="term" value="P:rRNA base methylation"/>
    <property type="evidence" value="ECO:0007669"/>
    <property type="project" value="TreeGrafter"/>
</dbReference>
<dbReference type="AlphaFoldDB" id="X1HFS8"/>
<gene>
    <name evidence="5" type="ORF">S03H2_23311</name>
</gene>
<name>X1HFS8_9ZZZZ</name>
<dbReference type="SUPFAM" id="SSF53335">
    <property type="entry name" value="S-adenosyl-L-methionine-dependent methyltransferases"/>
    <property type="match status" value="1"/>
</dbReference>
<dbReference type="Gene3D" id="3.40.50.150">
    <property type="entry name" value="Vaccinia Virus protein VP39"/>
    <property type="match status" value="2"/>
</dbReference>
<proteinExistence type="inferred from homology"/>
<evidence type="ECO:0000256" key="1">
    <source>
        <dbReference type="ARBA" id="ARBA00010396"/>
    </source>
</evidence>
<dbReference type="Pfam" id="PF01795">
    <property type="entry name" value="Methyltransf_5"/>
    <property type="match status" value="1"/>
</dbReference>
<organism evidence="5">
    <name type="scientific">marine sediment metagenome</name>
    <dbReference type="NCBI Taxonomy" id="412755"/>
    <lineage>
        <taxon>unclassified sequences</taxon>
        <taxon>metagenomes</taxon>
        <taxon>ecological metagenomes</taxon>
    </lineage>
</organism>
<reference evidence="5" key="1">
    <citation type="journal article" date="2014" name="Front. Microbiol.">
        <title>High frequency of phylogenetically diverse reductive dehalogenase-homologous genes in deep subseafloor sedimentary metagenomes.</title>
        <authorList>
            <person name="Kawai M."/>
            <person name="Futagami T."/>
            <person name="Toyoda A."/>
            <person name="Takaki Y."/>
            <person name="Nishi S."/>
            <person name="Hori S."/>
            <person name="Arai W."/>
            <person name="Tsubouchi T."/>
            <person name="Morono Y."/>
            <person name="Uchiyama I."/>
            <person name="Ito T."/>
            <person name="Fujiyama A."/>
            <person name="Inagaki F."/>
            <person name="Takami H."/>
        </authorList>
    </citation>
    <scope>NUCLEOTIDE SEQUENCE</scope>
    <source>
        <strain evidence="5">Expedition CK06-06</strain>
    </source>
</reference>
<dbReference type="EMBL" id="BARU01012716">
    <property type="protein sequence ID" value="GAH44163.1"/>
    <property type="molecule type" value="Genomic_DNA"/>
</dbReference>
<dbReference type="PANTHER" id="PTHR11265">
    <property type="entry name" value="S-ADENOSYL-METHYLTRANSFERASE MRAW"/>
    <property type="match status" value="1"/>
</dbReference>
<keyword evidence="4" id="KW-0949">S-adenosyl-L-methionine</keyword>
<evidence type="ECO:0000313" key="5">
    <source>
        <dbReference type="EMBL" id="GAH44163.1"/>
    </source>
</evidence>
<dbReference type="NCBIfam" id="TIGR00006">
    <property type="entry name" value="16S rRNA (cytosine(1402)-N(4))-methyltransferase RsmH"/>
    <property type="match status" value="1"/>
</dbReference>
<protein>
    <recommendedName>
        <fullName evidence="6">16S rRNA (Cytosine(1402)-N(4))-methyltransferase</fullName>
    </recommendedName>
</protein>
<evidence type="ECO:0000256" key="4">
    <source>
        <dbReference type="ARBA" id="ARBA00022691"/>
    </source>
</evidence>
<evidence type="ECO:0000256" key="3">
    <source>
        <dbReference type="ARBA" id="ARBA00022679"/>
    </source>
</evidence>
<keyword evidence="2" id="KW-0489">Methyltransferase</keyword>
<dbReference type="GO" id="GO:0071424">
    <property type="term" value="F:rRNA (cytosine-N4-)-methyltransferase activity"/>
    <property type="evidence" value="ECO:0007669"/>
    <property type="project" value="TreeGrafter"/>
</dbReference>
<sequence length="230" mass="27026">KVLGIEFDPKLYEKFTIYNFQFSSNFQFSDRLILKNDSYVNLKKIVQEHNFRPISGILFDLGISSWHLEKSGRGFSFRKKDEILDMRYNPEKTSLTAQDILNQWNKKEIEKILREYGEEKFAKRIAENISELRIRKPIKTTSDLVRIIDKVVPASHLRSVTRTFQALRIAVNNELNNLKISLPQSLEILNHGGRIVVISFHSLEDRIVKNFFKENKKRGYLKILTKKPIT</sequence>